<proteinExistence type="predicted"/>
<protein>
    <submittedName>
        <fullName evidence="1">Uncharacterized protein</fullName>
    </submittedName>
</protein>
<dbReference type="OMA" id="GYYGIYF"/>
<dbReference type="OrthoDB" id="369745at2759"/>
<dbReference type="VEuPathDB" id="PlasmoDB:PGAL8A_00232000"/>
<accession>A0A1J1GRK0</accession>
<dbReference type="GeneID" id="39730847"/>
<organism evidence="1 2">
    <name type="scientific">Plasmodium gallinaceum</name>
    <dbReference type="NCBI Taxonomy" id="5849"/>
    <lineage>
        <taxon>Eukaryota</taxon>
        <taxon>Sar</taxon>
        <taxon>Alveolata</taxon>
        <taxon>Apicomplexa</taxon>
        <taxon>Aconoidasida</taxon>
        <taxon>Haemosporida</taxon>
        <taxon>Plasmodiidae</taxon>
        <taxon>Plasmodium</taxon>
        <taxon>Plasmodium (Haemamoeba)</taxon>
    </lineage>
</organism>
<dbReference type="RefSeq" id="XP_028527737.1">
    <property type="nucleotide sequence ID" value="XM_028671045.1"/>
</dbReference>
<dbReference type="AlphaFoldDB" id="A0A1J1GRK0"/>
<comment type="caution">
    <text evidence="1">The sequence shown here is derived from an EMBL/GenBank/DDBJ whole genome shotgun (WGS) entry which is preliminary data.</text>
</comment>
<gene>
    <name evidence="1" type="ORF">PGAL8A_00232000</name>
</gene>
<evidence type="ECO:0000313" key="2">
    <source>
        <dbReference type="Proteomes" id="UP000220797"/>
    </source>
</evidence>
<evidence type="ECO:0000313" key="1">
    <source>
        <dbReference type="EMBL" id="CRG94923.1"/>
    </source>
</evidence>
<keyword evidence="2" id="KW-1185">Reference proteome</keyword>
<reference evidence="1" key="1">
    <citation type="submission" date="2015-04" db="EMBL/GenBank/DDBJ databases">
        <authorList>
            <consortium name="Pathogen Informatics"/>
        </authorList>
    </citation>
    <scope>NUCLEOTIDE SEQUENCE [LARGE SCALE GENOMIC DNA]</scope>
    <source>
        <strain evidence="1">8A</strain>
    </source>
</reference>
<name>A0A1J1GRK0_PLAGA</name>
<dbReference type="Proteomes" id="UP000220797">
    <property type="component" value="Unassembled WGS sequence"/>
</dbReference>
<dbReference type="EMBL" id="CVMV01000032">
    <property type="protein sequence ID" value="CRG94923.1"/>
    <property type="molecule type" value="Genomic_DNA"/>
</dbReference>
<sequence length="219" mass="25437">MCQCVWELLSIEKSFMKLNDSCGKNSIYKISNNDEFDNFNDSKIVTEKVDYDYTDELSKHSKMIKDKNKLKFKKIMNKFFISDISKYVKAYVKKNDSNIRSEIGITSKKIPISEEERFWTNSYIYNFISHCLLTYNDCKHYIVITGSKNLIQKLTGTGYGYYGVYFTDGKKIGGLGNLFINIKQVRHISFSIMRTLQTKTTSDRSASNNDEACSFIIMM</sequence>